<dbReference type="OrthoDB" id="9815695at2"/>
<gene>
    <name evidence="2" type="ORF">DKG75_02635</name>
</gene>
<dbReference type="Pfam" id="PF11011">
    <property type="entry name" value="DUF2849"/>
    <property type="match status" value="1"/>
</dbReference>
<sequence length="102" mass="10569">MKVLTANRLSDGVVVYIGAGEAWVEDLALAAVVTDEAGETRLQAAAAAAIKARQVVGAYLMPATVEDGKVLPVSVRERIRAAGPSNRTDLGKQADRPAAAAR</sequence>
<dbReference type="RefSeq" id="WP_109919518.1">
    <property type="nucleotide sequence ID" value="NZ_QGLF01000001.1"/>
</dbReference>
<dbReference type="InterPro" id="IPR021270">
    <property type="entry name" value="DUF2849"/>
</dbReference>
<evidence type="ECO:0000313" key="3">
    <source>
        <dbReference type="Proteomes" id="UP000246077"/>
    </source>
</evidence>
<feature type="region of interest" description="Disordered" evidence="1">
    <location>
        <begin position="82"/>
        <end position="102"/>
    </location>
</feature>
<organism evidence="2 3">
    <name type="scientific">Zavarzinia compransoris</name>
    <dbReference type="NCBI Taxonomy" id="1264899"/>
    <lineage>
        <taxon>Bacteria</taxon>
        <taxon>Pseudomonadati</taxon>
        <taxon>Pseudomonadota</taxon>
        <taxon>Alphaproteobacteria</taxon>
        <taxon>Rhodospirillales</taxon>
        <taxon>Zavarziniaceae</taxon>
        <taxon>Zavarzinia</taxon>
    </lineage>
</organism>
<proteinExistence type="predicted"/>
<dbReference type="EMBL" id="QGLF01000001">
    <property type="protein sequence ID" value="PWR23485.1"/>
    <property type="molecule type" value="Genomic_DNA"/>
</dbReference>
<evidence type="ECO:0000256" key="1">
    <source>
        <dbReference type="SAM" id="MobiDB-lite"/>
    </source>
</evidence>
<reference evidence="3" key="1">
    <citation type="submission" date="2018-05" db="EMBL/GenBank/DDBJ databases">
        <title>Zavarzinia sp. HR-AS.</title>
        <authorList>
            <person name="Lee Y."/>
            <person name="Jeon C.O."/>
        </authorList>
    </citation>
    <scope>NUCLEOTIDE SEQUENCE [LARGE SCALE GENOMIC DNA]</scope>
    <source>
        <strain evidence="3">DSM 1231</strain>
    </source>
</reference>
<evidence type="ECO:0000313" key="2">
    <source>
        <dbReference type="EMBL" id="PWR23485.1"/>
    </source>
</evidence>
<dbReference type="Proteomes" id="UP000246077">
    <property type="component" value="Unassembled WGS sequence"/>
</dbReference>
<dbReference type="AlphaFoldDB" id="A0A317EE42"/>
<protein>
    <submittedName>
        <fullName evidence="2">DUF2849 domain-containing protein</fullName>
    </submittedName>
</protein>
<comment type="caution">
    <text evidence="2">The sequence shown here is derived from an EMBL/GenBank/DDBJ whole genome shotgun (WGS) entry which is preliminary data.</text>
</comment>
<accession>A0A317EE42</accession>
<keyword evidence="3" id="KW-1185">Reference proteome</keyword>
<name>A0A317EE42_9PROT</name>